<feature type="region of interest" description="Disordered" evidence="1">
    <location>
        <begin position="616"/>
        <end position="702"/>
    </location>
</feature>
<name>A0A1Y2H215_9FUNG</name>
<keyword evidence="5" id="KW-1185">Reference proteome</keyword>
<feature type="compositionally biased region" description="Basic and acidic residues" evidence="1">
    <location>
        <begin position="644"/>
        <end position="654"/>
    </location>
</feature>
<dbReference type="GO" id="GO:0003713">
    <property type="term" value="F:transcription coactivator activity"/>
    <property type="evidence" value="ECO:0007669"/>
    <property type="project" value="TreeGrafter"/>
</dbReference>
<dbReference type="OrthoDB" id="2446088at2759"/>
<feature type="compositionally biased region" description="Low complexity" evidence="1">
    <location>
        <begin position="398"/>
        <end position="410"/>
    </location>
</feature>
<feature type="compositionally biased region" description="Polar residues" evidence="1">
    <location>
        <begin position="251"/>
        <end position="267"/>
    </location>
</feature>
<proteinExistence type="predicted"/>
<feature type="region of interest" description="Disordered" evidence="1">
    <location>
        <begin position="284"/>
        <end position="604"/>
    </location>
</feature>
<feature type="compositionally biased region" description="Low complexity" evidence="1">
    <location>
        <begin position="445"/>
        <end position="481"/>
    </location>
</feature>
<evidence type="ECO:0000313" key="4">
    <source>
        <dbReference type="EMBL" id="ORZ28610.1"/>
    </source>
</evidence>
<feature type="compositionally biased region" description="Low complexity" evidence="1">
    <location>
        <begin position="497"/>
        <end position="512"/>
    </location>
</feature>
<evidence type="ECO:0000256" key="1">
    <source>
        <dbReference type="SAM" id="MobiDB-lite"/>
    </source>
</evidence>
<feature type="compositionally biased region" description="Polar residues" evidence="1">
    <location>
        <begin position="664"/>
        <end position="679"/>
    </location>
</feature>
<feature type="compositionally biased region" description="Pro residues" evidence="1">
    <location>
        <begin position="482"/>
        <end position="496"/>
    </location>
</feature>
<feature type="compositionally biased region" description="Low complexity" evidence="1">
    <location>
        <begin position="775"/>
        <end position="793"/>
    </location>
</feature>
<sequence>MNTYSSKPMATSLAIVALTSLAWIKGVSADIAFAKFAPGTTVAPGQSIVLNWTINNANVAVPSTEPFDLTLRALSGQRYNIQRNVSQTLLRFDVVIPKEATGGFHSFYAGYTDGRRDSSNQFNVTGPIVTTPSRPDPTDTVAPGDHSTVAPEGSGGLSGAALGGIIGGVTALFLIVALVFFIRNRRHARERSQHTRLEDTKESYSETSTARSGPPPTDPLGGGKSDGMVAIPLSVATHSEDRPRGDEHGSPRSQQQPYQLQHVNGTRNPFEGPEEIAAAPVMDGATSLSPRQQHQPYQPPPRPTQQQPYGGIQQNSRGSVDSEPESAYDPNRSRVMPSNGGNAPIQRNNSNPVMRGGPPGSQQLHHSASSRSIGSDARQNMSPRIPNQNPFQDRELMSAAAIPAGSPALAHSQLSSPVMSRAAASPRMREIEMQPLDVQQHQYEQQMRALQRQQQQQQQQQDQQQATAAPQPTSQLASQPVPQLPQPPQPSQPSQPVPQSAQNSSAAPSLAPILPSHPFNPTLYDDKTEVDEDGAPVYNGYRDTIFGAYAQPVGDDDDEETPVPAVPASVLNAAKDGDQNQQQDQQTSSTEGKENVPGITRKKSVKFVGVPASGPIEVPAAAQDQAQMYHSEGEEDEDYEDEDDIKKRLMETEARNSAPAQALAINTANQQQQETTSNGGFIPPPPTSGASPLGSSSSSLGDGFYEDVLAAVDKNSISASSTTPVVPPPVPQQQPIQQQQQFVQQQHIPAPQPQHLQPVLIENQVFGAPSPRMKPAGATSPTSPSSNAPALSPRSIVPPAVKPQHADDEEAQFYESSLL</sequence>
<feature type="compositionally biased region" description="Polar residues" evidence="1">
    <location>
        <begin position="339"/>
        <end position="352"/>
    </location>
</feature>
<evidence type="ECO:0008006" key="6">
    <source>
        <dbReference type="Google" id="ProtNLM"/>
    </source>
</evidence>
<comment type="caution">
    <text evidence="4">The sequence shown here is derived from an EMBL/GenBank/DDBJ whole genome shotgun (WGS) entry which is preliminary data.</text>
</comment>
<feature type="compositionally biased region" description="Low complexity" evidence="1">
    <location>
        <begin position="688"/>
        <end position="701"/>
    </location>
</feature>
<feature type="region of interest" description="Disordered" evidence="1">
    <location>
        <begin position="765"/>
        <end position="819"/>
    </location>
</feature>
<dbReference type="InParanoid" id="A0A1Y2H215"/>
<keyword evidence="2" id="KW-1133">Transmembrane helix</keyword>
<keyword evidence="2" id="KW-0812">Transmembrane</keyword>
<keyword evidence="2" id="KW-0472">Membrane</keyword>
<gene>
    <name evidence="4" type="ORF">BCR41DRAFT_320</name>
</gene>
<feature type="transmembrane region" description="Helical" evidence="2">
    <location>
        <begin position="160"/>
        <end position="182"/>
    </location>
</feature>
<protein>
    <recommendedName>
        <fullName evidence="6">Ser-Thr-rich glycosyl-phosphatidyl-inositol-anchored membrane family-domain-containing protein</fullName>
    </recommendedName>
</protein>
<dbReference type="Proteomes" id="UP000193648">
    <property type="component" value="Unassembled WGS sequence"/>
</dbReference>
<feature type="compositionally biased region" description="Basic and acidic residues" evidence="1">
    <location>
        <begin position="238"/>
        <end position="250"/>
    </location>
</feature>
<feature type="chain" id="PRO_5013231661" description="Ser-Thr-rich glycosyl-phosphatidyl-inositol-anchored membrane family-domain-containing protein" evidence="3">
    <location>
        <begin position="30"/>
        <end position="819"/>
    </location>
</feature>
<feature type="compositionally biased region" description="Polar residues" evidence="1">
    <location>
        <begin position="360"/>
        <end position="391"/>
    </location>
</feature>
<evidence type="ECO:0000256" key="3">
    <source>
        <dbReference type="SAM" id="SignalP"/>
    </source>
</evidence>
<feature type="region of interest" description="Disordered" evidence="1">
    <location>
        <begin position="719"/>
        <end position="748"/>
    </location>
</feature>
<feature type="region of interest" description="Disordered" evidence="1">
    <location>
        <begin position="127"/>
        <end position="152"/>
    </location>
</feature>
<reference evidence="4 5" key="1">
    <citation type="submission" date="2016-07" db="EMBL/GenBank/DDBJ databases">
        <title>Pervasive Adenine N6-methylation of Active Genes in Fungi.</title>
        <authorList>
            <consortium name="DOE Joint Genome Institute"/>
            <person name="Mondo S.J."/>
            <person name="Dannebaum R.O."/>
            <person name="Kuo R.C."/>
            <person name="Labutti K."/>
            <person name="Haridas S."/>
            <person name="Kuo A."/>
            <person name="Salamov A."/>
            <person name="Ahrendt S.R."/>
            <person name="Lipzen A."/>
            <person name="Sullivan W."/>
            <person name="Andreopoulos W.B."/>
            <person name="Clum A."/>
            <person name="Lindquist E."/>
            <person name="Daum C."/>
            <person name="Ramamoorthy G.K."/>
            <person name="Gryganskyi A."/>
            <person name="Culley D."/>
            <person name="Magnuson J.K."/>
            <person name="James T.Y."/>
            <person name="O'Malley M.A."/>
            <person name="Stajich J.E."/>
            <person name="Spatafora J.W."/>
            <person name="Visel A."/>
            <person name="Grigoriev I.V."/>
        </authorList>
    </citation>
    <scope>NUCLEOTIDE SEQUENCE [LARGE SCALE GENOMIC DNA]</scope>
    <source>
        <strain evidence="4 5">NRRL 3116</strain>
    </source>
</reference>
<keyword evidence="3" id="KW-0732">Signal</keyword>
<organism evidence="4 5">
    <name type="scientific">Lobosporangium transversale</name>
    <dbReference type="NCBI Taxonomy" id="64571"/>
    <lineage>
        <taxon>Eukaryota</taxon>
        <taxon>Fungi</taxon>
        <taxon>Fungi incertae sedis</taxon>
        <taxon>Mucoromycota</taxon>
        <taxon>Mortierellomycotina</taxon>
        <taxon>Mortierellomycetes</taxon>
        <taxon>Mortierellales</taxon>
        <taxon>Mortierellaceae</taxon>
        <taxon>Lobosporangium</taxon>
    </lineage>
</organism>
<dbReference type="InterPro" id="IPR051647">
    <property type="entry name" value="Mediator_comp_sub12"/>
</dbReference>
<evidence type="ECO:0000313" key="5">
    <source>
        <dbReference type="Proteomes" id="UP000193648"/>
    </source>
</evidence>
<dbReference type="STRING" id="64571.A0A1Y2H215"/>
<dbReference type="GeneID" id="33563219"/>
<feature type="compositionally biased region" description="Acidic residues" evidence="1">
    <location>
        <begin position="633"/>
        <end position="643"/>
    </location>
</feature>
<dbReference type="EMBL" id="MCFF01000001">
    <property type="protein sequence ID" value="ORZ28610.1"/>
    <property type="molecule type" value="Genomic_DNA"/>
</dbReference>
<feature type="region of interest" description="Disordered" evidence="1">
    <location>
        <begin position="188"/>
        <end position="272"/>
    </location>
</feature>
<dbReference type="RefSeq" id="XP_021886283.1">
    <property type="nucleotide sequence ID" value="XM_022021375.1"/>
</dbReference>
<feature type="signal peptide" evidence="3">
    <location>
        <begin position="1"/>
        <end position="29"/>
    </location>
</feature>
<feature type="compositionally biased region" description="Low complexity" evidence="1">
    <location>
        <begin position="733"/>
        <end position="748"/>
    </location>
</feature>
<dbReference type="GO" id="GO:0016592">
    <property type="term" value="C:mediator complex"/>
    <property type="evidence" value="ECO:0007669"/>
    <property type="project" value="TreeGrafter"/>
</dbReference>
<evidence type="ECO:0000256" key="2">
    <source>
        <dbReference type="SAM" id="Phobius"/>
    </source>
</evidence>
<accession>A0A1Y2H215</accession>
<dbReference type="GO" id="GO:0045944">
    <property type="term" value="P:positive regulation of transcription by RNA polymerase II"/>
    <property type="evidence" value="ECO:0007669"/>
    <property type="project" value="TreeGrafter"/>
</dbReference>
<feature type="compositionally biased region" description="Basic and acidic residues" evidence="1">
    <location>
        <begin position="190"/>
        <end position="204"/>
    </location>
</feature>
<dbReference type="PANTHER" id="PTHR46007">
    <property type="entry name" value="MEDIATOR OF RNA POLYMERASE II TRANSCRIPTION SUBUNIT 12"/>
    <property type="match status" value="1"/>
</dbReference>
<dbReference type="AlphaFoldDB" id="A0A1Y2H215"/>
<dbReference type="PANTHER" id="PTHR46007:SF8">
    <property type="entry name" value="C2H2-TYPE DOMAIN-CONTAINING PROTEIN"/>
    <property type="match status" value="1"/>
</dbReference>